<organism evidence="2 3">
    <name type="scientific">Colletotrichum abscissum</name>
    <dbReference type="NCBI Taxonomy" id="1671311"/>
    <lineage>
        <taxon>Eukaryota</taxon>
        <taxon>Fungi</taxon>
        <taxon>Dikarya</taxon>
        <taxon>Ascomycota</taxon>
        <taxon>Pezizomycotina</taxon>
        <taxon>Sordariomycetes</taxon>
        <taxon>Hypocreomycetidae</taxon>
        <taxon>Glomerellales</taxon>
        <taxon>Glomerellaceae</taxon>
        <taxon>Colletotrichum</taxon>
        <taxon>Colletotrichum acutatum species complex</taxon>
    </lineage>
</organism>
<comment type="caution">
    <text evidence="2">The sequence shown here is derived from an EMBL/GenBank/DDBJ whole genome shotgun (WGS) entry which is preliminary data.</text>
</comment>
<evidence type="ECO:0000313" key="3">
    <source>
        <dbReference type="Proteomes" id="UP001056436"/>
    </source>
</evidence>
<evidence type="ECO:0000256" key="1">
    <source>
        <dbReference type="SAM" id="MobiDB-lite"/>
    </source>
</evidence>
<dbReference type="AlphaFoldDB" id="A0A9Q0AXR2"/>
<reference evidence="2" key="1">
    <citation type="submission" date="2019-01" db="EMBL/GenBank/DDBJ databases">
        <title>Colletotrichum abscissum LGMF1257.</title>
        <authorList>
            <person name="Baroncelli R."/>
        </authorList>
    </citation>
    <scope>NUCLEOTIDE SEQUENCE</scope>
    <source>
        <strain evidence="2">Ca142</strain>
    </source>
</reference>
<name>A0A9Q0AXR2_9PEZI</name>
<sequence length="102" mass="11129">MWLGSSGSRKVDGYEDDGRERRRRTTTVALCVANGLAHESIKGLARRNWYLPAVRHLGSVNSFAMPLGFGVPKDSSSDYARKPRGTYTANGVEQQDEALTGG</sequence>
<dbReference type="EMBL" id="SDAQ01000125">
    <property type="protein sequence ID" value="KAI3536225.1"/>
    <property type="molecule type" value="Genomic_DNA"/>
</dbReference>
<feature type="region of interest" description="Disordered" evidence="1">
    <location>
        <begin position="73"/>
        <end position="102"/>
    </location>
</feature>
<proteinExistence type="predicted"/>
<feature type="region of interest" description="Disordered" evidence="1">
    <location>
        <begin position="1"/>
        <end position="24"/>
    </location>
</feature>
<dbReference type="Proteomes" id="UP001056436">
    <property type="component" value="Unassembled WGS sequence"/>
</dbReference>
<protein>
    <submittedName>
        <fullName evidence="2">Uncharacterized protein</fullName>
    </submittedName>
</protein>
<gene>
    <name evidence="2" type="ORF">CABS02_12600</name>
</gene>
<keyword evidence="3" id="KW-1185">Reference proteome</keyword>
<feature type="compositionally biased region" description="Basic and acidic residues" evidence="1">
    <location>
        <begin position="9"/>
        <end position="20"/>
    </location>
</feature>
<accession>A0A9Q0AXR2</accession>
<evidence type="ECO:0000313" key="2">
    <source>
        <dbReference type="EMBL" id="KAI3536225.1"/>
    </source>
</evidence>